<accession>A0A937CR54</accession>
<evidence type="ECO:0000313" key="8">
    <source>
        <dbReference type="Proteomes" id="UP000633219"/>
    </source>
</evidence>
<evidence type="ECO:0000256" key="1">
    <source>
        <dbReference type="ARBA" id="ARBA00001913"/>
    </source>
</evidence>
<feature type="region of interest" description="Disordered" evidence="5">
    <location>
        <begin position="341"/>
        <end position="366"/>
    </location>
</feature>
<dbReference type="AlphaFoldDB" id="A0A937CR54"/>
<comment type="caution">
    <text evidence="7">The sequence shown here is derived from an EMBL/GenBank/DDBJ whole genome shotgun (WGS) entry which is preliminary data.</text>
</comment>
<dbReference type="Pfam" id="PF08548">
    <property type="entry name" value="Peptidase_M10_C"/>
    <property type="match status" value="1"/>
</dbReference>
<dbReference type="InterPro" id="IPR002126">
    <property type="entry name" value="Cadherin-like_dom"/>
</dbReference>
<dbReference type="InterPro" id="IPR001343">
    <property type="entry name" value="Hemolysn_Ca-bd"/>
</dbReference>
<dbReference type="GO" id="GO:0005615">
    <property type="term" value="C:extracellular space"/>
    <property type="evidence" value="ECO:0007669"/>
    <property type="project" value="InterPro"/>
</dbReference>
<evidence type="ECO:0000256" key="4">
    <source>
        <dbReference type="ARBA" id="ARBA00022737"/>
    </source>
</evidence>
<dbReference type="SUPFAM" id="SSF51120">
    <property type="entry name" value="beta-Roll"/>
    <property type="match status" value="2"/>
</dbReference>
<evidence type="ECO:0000256" key="5">
    <source>
        <dbReference type="SAM" id="MobiDB-lite"/>
    </source>
</evidence>
<dbReference type="InterPro" id="IPR013858">
    <property type="entry name" value="Peptidase_M10B_C"/>
</dbReference>
<evidence type="ECO:0000256" key="2">
    <source>
        <dbReference type="ARBA" id="ARBA00004613"/>
    </source>
</evidence>
<sequence length="539" mass="55581">MIVTYQDDQTGFGNRYGSNGLVPSFSGQIASIPNRTMGDVTITLEYFGDFDVGGTTEALTINIEGVTFGAYTGQQYNGAFGPASPSTVNLTIDQATWASIIADGVIDINYSVGDGFNNLSDAPGVEEFVKLTFTWDRGFVNSAPVVSAPLVDQSTDQDAAFSYTLAPNAFTDANGDTLTYAATLADGSPLPAWLSFDAATRTFSGTPGNADVGTISVKVTASDGAASAADVFDIAIGNVNDAPTAIALSAATVAENSATGTIIGQVSGIDPDAGDVLGFSLSRNPGNAFAIVDGNLVVAKGAHLDFETKATYAIVIRATDLAGESFDHAFTVNLTDVLENPSGASGNDRLTGDAGNNRIRGYGGDDSLQGKQGDDVLFGDQGNDHLRGGRGDDRLLGGNGNDLLRGGYGSDELYGGQGNNRLRGGLDADTLTGGAGADLFVFRSVGDSLPATADTITDFSRAQGDKIMLRFIDADTTAAGHQHFSFIGKAAFSNAAGELRFERSGADTLISGDIDGDGVADFAILAAGHINFRADDFVL</sequence>
<evidence type="ECO:0000256" key="3">
    <source>
        <dbReference type="ARBA" id="ARBA00022525"/>
    </source>
</evidence>
<name>A0A937CR54_9HYPH</name>
<dbReference type="Proteomes" id="UP000633219">
    <property type="component" value="Unassembled WGS sequence"/>
</dbReference>
<dbReference type="Gene3D" id="2.60.40.10">
    <property type="entry name" value="Immunoglobulins"/>
    <property type="match status" value="1"/>
</dbReference>
<dbReference type="PRINTS" id="PR00313">
    <property type="entry name" value="CABNDNGRPT"/>
</dbReference>
<dbReference type="InterPro" id="IPR018511">
    <property type="entry name" value="Hemolysin-typ_Ca-bd_CS"/>
</dbReference>
<reference evidence="7" key="1">
    <citation type="submission" date="2021-01" db="EMBL/GenBank/DDBJ databases">
        <title>Rhizobium sp. strain KVB221 16S ribosomal RNA gene Genome sequencing and assembly.</title>
        <authorList>
            <person name="Kang M."/>
        </authorList>
    </citation>
    <scope>NUCLEOTIDE SEQUENCE</scope>
    <source>
        <strain evidence="7">KVB221</strain>
    </source>
</reference>
<dbReference type="Pfam" id="PF00028">
    <property type="entry name" value="Cadherin"/>
    <property type="match status" value="1"/>
</dbReference>
<dbReference type="RefSeq" id="WP_201661352.1">
    <property type="nucleotide sequence ID" value="NZ_JAEQNC010000010.1"/>
</dbReference>
<gene>
    <name evidence="7" type="ORF">JJB09_18115</name>
</gene>
<comment type="cofactor">
    <cofactor evidence="1">
        <name>Ca(2+)</name>
        <dbReference type="ChEBI" id="CHEBI:29108"/>
    </cofactor>
</comment>
<proteinExistence type="predicted"/>
<dbReference type="InterPro" id="IPR013783">
    <property type="entry name" value="Ig-like_fold"/>
</dbReference>
<dbReference type="SMART" id="SM00112">
    <property type="entry name" value="CA"/>
    <property type="match status" value="1"/>
</dbReference>
<dbReference type="CDD" id="cd11304">
    <property type="entry name" value="Cadherin_repeat"/>
    <property type="match status" value="1"/>
</dbReference>
<keyword evidence="3" id="KW-0964">Secreted</keyword>
<dbReference type="InterPro" id="IPR050557">
    <property type="entry name" value="RTX_toxin/Mannuronan_C5-epim"/>
</dbReference>
<keyword evidence="4" id="KW-0677">Repeat</keyword>
<organism evidence="7 8">
    <name type="scientific">Rhizobium setariae</name>
    <dbReference type="NCBI Taxonomy" id="2801340"/>
    <lineage>
        <taxon>Bacteria</taxon>
        <taxon>Pseudomonadati</taxon>
        <taxon>Pseudomonadota</taxon>
        <taxon>Alphaproteobacteria</taxon>
        <taxon>Hyphomicrobiales</taxon>
        <taxon>Rhizobiaceae</taxon>
        <taxon>Rhizobium/Agrobacterium group</taxon>
        <taxon>Rhizobium</taxon>
    </lineage>
</organism>
<protein>
    <submittedName>
        <fullName evidence="7">Ig domain-containing protein</fullName>
    </submittedName>
</protein>
<dbReference type="Gene3D" id="2.60.40.60">
    <property type="entry name" value="Cadherins"/>
    <property type="match status" value="1"/>
</dbReference>
<dbReference type="PANTHER" id="PTHR38340:SF1">
    <property type="entry name" value="S-LAYER PROTEIN"/>
    <property type="match status" value="1"/>
</dbReference>
<dbReference type="GO" id="GO:0005509">
    <property type="term" value="F:calcium ion binding"/>
    <property type="evidence" value="ECO:0007669"/>
    <property type="project" value="InterPro"/>
</dbReference>
<dbReference type="Pfam" id="PF00353">
    <property type="entry name" value="HemolysinCabind"/>
    <property type="match status" value="2"/>
</dbReference>
<evidence type="ECO:0000313" key="7">
    <source>
        <dbReference type="EMBL" id="MBL0373942.1"/>
    </source>
</evidence>
<dbReference type="InterPro" id="IPR006644">
    <property type="entry name" value="Cadg"/>
</dbReference>
<dbReference type="InterPro" id="IPR011049">
    <property type="entry name" value="Serralysin-like_metalloprot_C"/>
</dbReference>
<dbReference type="PANTHER" id="PTHR38340">
    <property type="entry name" value="S-LAYER PROTEIN"/>
    <property type="match status" value="1"/>
</dbReference>
<comment type="subcellular location">
    <subcellularLocation>
        <location evidence="2">Secreted</location>
    </subcellularLocation>
</comment>
<dbReference type="PROSITE" id="PS00330">
    <property type="entry name" value="HEMOLYSIN_CALCIUM"/>
    <property type="match status" value="2"/>
</dbReference>
<dbReference type="InterPro" id="IPR015919">
    <property type="entry name" value="Cadherin-like_sf"/>
</dbReference>
<evidence type="ECO:0000259" key="6">
    <source>
        <dbReference type="PROSITE" id="PS50268"/>
    </source>
</evidence>
<dbReference type="GO" id="GO:0007156">
    <property type="term" value="P:homophilic cell adhesion via plasma membrane adhesion molecules"/>
    <property type="evidence" value="ECO:0007669"/>
    <property type="project" value="InterPro"/>
</dbReference>
<dbReference type="PROSITE" id="PS50268">
    <property type="entry name" value="CADHERIN_2"/>
    <property type="match status" value="1"/>
</dbReference>
<dbReference type="Gene3D" id="2.150.10.10">
    <property type="entry name" value="Serralysin-like metalloprotease, C-terminal"/>
    <property type="match status" value="1"/>
</dbReference>
<keyword evidence="8" id="KW-1185">Reference proteome</keyword>
<dbReference type="SUPFAM" id="SSF49313">
    <property type="entry name" value="Cadherin-like"/>
    <property type="match status" value="2"/>
</dbReference>
<dbReference type="GO" id="GO:0016020">
    <property type="term" value="C:membrane"/>
    <property type="evidence" value="ECO:0007669"/>
    <property type="project" value="InterPro"/>
</dbReference>
<dbReference type="Pfam" id="PF05345">
    <property type="entry name" value="He_PIG"/>
    <property type="match status" value="1"/>
</dbReference>
<dbReference type="SMART" id="SM00736">
    <property type="entry name" value="CADG"/>
    <property type="match status" value="1"/>
</dbReference>
<feature type="domain" description="Cadherin" evidence="6">
    <location>
        <begin position="245"/>
        <end position="343"/>
    </location>
</feature>
<dbReference type="EMBL" id="JAEQNC010000010">
    <property type="protein sequence ID" value="MBL0373942.1"/>
    <property type="molecule type" value="Genomic_DNA"/>
</dbReference>